<accession>A0ABR0EW89</accession>
<keyword evidence="4" id="KW-1185">Reference proteome</keyword>
<dbReference type="SMART" id="SM00382">
    <property type="entry name" value="AAA"/>
    <property type="match status" value="1"/>
</dbReference>
<dbReference type="Gene3D" id="3.40.50.300">
    <property type="entry name" value="P-loop containing nucleotide triphosphate hydrolases"/>
    <property type="match status" value="1"/>
</dbReference>
<dbReference type="EMBL" id="JAXOVC010000002">
    <property type="protein sequence ID" value="KAK4505700.1"/>
    <property type="molecule type" value="Genomic_DNA"/>
</dbReference>
<evidence type="ECO:0000313" key="3">
    <source>
        <dbReference type="EMBL" id="KAK4505700.1"/>
    </source>
</evidence>
<dbReference type="SUPFAM" id="SSF52540">
    <property type="entry name" value="P-loop containing nucleoside triphosphate hydrolases"/>
    <property type="match status" value="1"/>
</dbReference>
<dbReference type="InterPro" id="IPR054289">
    <property type="entry name" value="DUF7025"/>
</dbReference>
<protein>
    <recommendedName>
        <fullName evidence="2">AAA+ ATPase domain-containing protein</fullName>
    </recommendedName>
</protein>
<reference evidence="3 4" key="1">
    <citation type="journal article" date="2023" name="G3 (Bethesda)">
        <title>A chromosome-level genome assembly of Zasmidium syzygii isolated from banana leaves.</title>
        <authorList>
            <person name="van Westerhoven A.C."/>
            <person name="Mehrabi R."/>
            <person name="Talebi R."/>
            <person name="Steentjes M.B.F."/>
            <person name="Corcolon B."/>
            <person name="Chong P.A."/>
            <person name="Kema G.H.J."/>
            <person name="Seidl M.F."/>
        </authorList>
    </citation>
    <scope>NUCLEOTIDE SEQUENCE [LARGE SCALE GENOMIC DNA]</scope>
    <source>
        <strain evidence="3 4">P124</strain>
    </source>
</reference>
<dbReference type="InterPro" id="IPR003959">
    <property type="entry name" value="ATPase_AAA_core"/>
</dbReference>
<dbReference type="Proteomes" id="UP001305779">
    <property type="component" value="Unassembled WGS sequence"/>
</dbReference>
<dbReference type="InterPro" id="IPR027417">
    <property type="entry name" value="P-loop_NTPase"/>
</dbReference>
<evidence type="ECO:0000313" key="4">
    <source>
        <dbReference type="Proteomes" id="UP001305779"/>
    </source>
</evidence>
<dbReference type="Pfam" id="PF00004">
    <property type="entry name" value="AAA"/>
    <property type="match status" value="1"/>
</dbReference>
<organism evidence="3 4">
    <name type="scientific">Zasmidium cellare</name>
    <name type="common">Wine cellar mold</name>
    <name type="synonym">Racodium cellare</name>
    <dbReference type="NCBI Taxonomy" id="395010"/>
    <lineage>
        <taxon>Eukaryota</taxon>
        <taxon>Fungi</taxon>
        <taxon>Dikarya</taxon>
        <taxon>Ascomycota</taxon>
        <taxon>Pezizomycotina</taxon>
        <taxon>Dothideomycetes</taxon>
        <taxon>Dothideomycetidae</taxon>
        <taxon>Mycosphaerellales</taxon>
        <taxon>Mycosphaerellaceae</taxon>
        <taxon>Zasmidium</taxon>
    </lineage>
</organism>
<proteinExistence type="predicted"/>
<evidence type="ECO:0000256" key="1">
    <source>
        <dbReference type="SAM" id="MobiDB-lite"/>
    </source>
</evidence>
<dbReference type="CDD" id="cd19481">
    <property type="entry name" value="RecA-like_protease"/>
    <property type="match status" value="1"/>
</dbReference>
<sequence>MKVGFGLKLQEAWKTHFETRPPLPAPAVNATSEKKQLDEDTSDEGGSPFTHLGKEPQQTKEVALPANTSLGYRDECITVDARPNNKGEYVLVKGSEAFDPKQDPKKAKKPSSLLDPYCLVVTRRYNVGGMLEATILEIQSQELIRIIRDIVTYYPDNSFRMGDTIQCEDPPKLIYYYRHELAAYKARLGNDRAATHIGFVLNFLQSHIGPEIDSYEAFLTMGLVSFHHLWMMFKPGSLVYHRETDQLYYLEKGSYAKTDCGPVYALECYYVDYDGNKVGKVKRTLTIKGFSNQREVDTISTIPLEKHMDPGPLKEKLQVRAKRFLALRGIHSLQHSKKGRAIVDAKTFLRRALPGDEDLPDSRKEGIVVYEESKCCCKVCLKEVDEKPEDYDHELREITHDEMLLCSSFVLGFSLGSHKWIQMRIDDLTEIQWSADAIDRLVLDKRQKRVLSSLISSPVFTEGVDGDVIGWKGKGLVLLLHGAPGTGKTLTAESVCESLKRPLYIVSGGELGITPQQVEKSLEEILELSKLWKAVILIDEADVFLEARSAHDIVRNNFVSVFLRRLEYFEGILMLTTNRVEEFDEAFISRIHLALNYPELEPWMRKEIWINALKRFPADQLAIDTDVDLEDIAKVALNGRIISYAVRTAKAIADEDGARLAVGHLWDVVSVQRKFDEHLRSKRGGHSPEGRESK</sequence>
<dbReference type="Pfam" id="PF22942">
    <property type="entry name" value="DUF7025"/>
    <property type="match status" value="1"/>
</dbReference>
<feature type="region of interest" description="Disordered" evidence="1">
    <location>
        <begin position="16"/>
        <end position="61"/>
    </location>
</feature>
<feature type="domain" description="AAA+ ATPase" evidence="2">
    <location>
        <begin position="474"/>
        <end position="599"/>
    </location>
</feature>
<name>A0ABR0EW89_ZASCE</name>
<comment type="caution">
    <text evidence="3">The sequence shown here is derived from an EMBL/GenBank/DDBJ whole genome shotgun (WGS) entry which is preliminary data.</text>
</comment>
<dbReference type="InterPro" id="IPR003593">
    <property type="entry name" value="AAA+_ATPase"/>
</dbReference>
<dbReference type="PANTHER" id="PTHR46411:SF3">
    <property type="entry name" value="AAA+ ATPASE DOMAIN-CONTAINING PROTEIN"/>
    <property type="match status" value="1"/>
</dbReference>
<dbReference type="PANTHER" id="PTHR46411">
    <property type="entry name" value="FAMILY ATPASE, PUTATIVE-RELATED"/>
    <property type="match status" value="1"/>
</dbReference>
<gene>
    <name evidence="3" type="ORF">PRZ48_003665</name>
</gene>
<evidence type="ECO:0000259" key="2">
    <source>
        <dbReference type="SMART" id="SM00382"/>
    </source>
</evidence>